<protein>
    <submittedName>
        <fullName evidence="1">Uncharacterized protein</fullName>
    </submittedName>
</protein>
<reference evidence="1 2" key="1">
    <citation type="submission" date="2013-11" db="EMBL/GenBank/DDBJ databases">
        <title>Draft genome of the bovine lungworm Dictyocaulus viviparus.</title>
        <authorList>
            <person name="Mitreva M."/>
        </authorList>
    </citation>
    <scope>NUCLEOTIDE SEQUENCE [LARGE SCALE GENOMIC DNA]</scope>
    <source>
        <strain evidence="1 2">HannoverDv2000</strain>
    </source>
</reference>
<evidence type="ECO:0000313" key="1">
    <source>
        <dbReference type="EMBL" id="KJH40297.1"/>
    </source>
</evidence>
<proteinExistence type="predicted"/>
<sequence>MLVVIRLLNGITKIIMISVVAISYETPRDSTTITDARSRIWNENVPRHRIENRIDRHMFANGEKMGGFLDRKKTHRGSNMEHINGRTTNLNAASSLGTSSVRSSTLFILVAPEVFKIPTFFETSFLPHSM</sequence>
<organism evidence="1 2">
    <name type="scientific">Dictyocaulus viviparus</name>
    <name type="common">Bovine lungworm</name>
    <dbReference type="NCBI Taxonomy" id="29172"/>
    <lineage>
        <taxon>Eukaryota</taxon>
        <taxon>Metazoa</taxon>
        <taxon>Ecdysozoa</taxon>
        <taxon>Nematoda</taxon>
        <taxon>Chromadorea</taxon>
        <taxon>Rhabditida</taxon>
        <taxon>Rhabditina</taxon>
        <taxon>Rhabditomorpha</taxon>
        <taxon>Strongyloidea</taxon>
        <taxon>Metastrongylidae</taxon>
        <taxon>Dictyocaulus</taxon>
    </lineage>
</organism>
<keyword evidence="2" id="KW-1185">Reference proteome</keyword>
<evidence type="ECO:0000313" key="2">
    <source>
        <dbReference type="Proteomes" id="UP000053766"/>
    </source>
</evidence>
<dbReference type="AlphaFoldDB" id="A0A0D8X974"/>
<accession>A0A0D8X974</accession>
<dbReference type="Proteomes" id="UP000053766">
    <property type="component" value="Unassembled WGS sequence"/>
</dbReference>
<dbReference type="EMBL" id="KN717406">
    <property type="protein sequence ID" value="KJH40297.1"/>
    <property type="molecule type" value="Genomic_DNA"/>
</dbReference>
<name>A0A0D8X974_DICVI</name>
<reference evidence="2" key="2">
    <citation type="journal article" date="2016" name="Sci. Rep.">
        <title>Dictyocaulus viviparus genome, variome and transcriptome elucidate lungworm biology and support future intervention.</title>
        <authorList>
            <person name="McNulty S.N."/>
            <person name="Strube C."/>
            <person name="Rosa B.A."/>
            <person name="Martin J.C."/>
            <person name="Tyagi R."/>
            <person name="Choi Y.J."/>
            <person name="Wang Q."/>
            <person name="Hallsworth Pepin K."/>
            <person name="Zhang X."/>
            <person name="Ozersky P."/>
            <person name="Wilson R.K."/>
            <person name="Sternberg P.W."/>
            <person name="Gasser R.B."/>
            <person name="Mitreva M."/>
        </authorList>
    </citation>
    <scope>NUCLEOTIDE SEQUENCE [LARGE SCALE GENOMIC DNA]</scope>
    <source>
        <strain evidence="2">HannoverDv2000</strain>
    </source>
</reference>
<gene>
    <name evidence="1" type="ORF">DICVIV_13763</name>
</gene>